<dbReference type="Pfam" id="PF12375">
    <property type="entry name" value="DUF3653"/>
    <property type="match status" value="1"/>
</dbReference>
<dbReference type="Proteomes" id="UP000184600">
    <property type="component" value="Unassembled WGS sequence"/>
</dbReference>
<dbReference type="InterPro" id="IPR021077">
    <property type="entry name" value="Phage_phi-Lf_Orf112"/>
</dbReference>
<organism evidence="1 2">
    <name type="scientific">Vibrio quintilis</name>
    <dbReference type="NCBI Taxonomy" id="1117707"/>
    <lineage>
        <taxon>Bacteria</taxon>
        <taxon>Pseudomonadati</taxon>
        <taxon>Pseudomonadota</taxon>
        <taxon>Gammaproteobacteria</taxon>
        <taxon>Vibrionales</taxon>
        <taxon>Vibrionaceae</taxon>
        <taxon>Vibrio</taxon>
    </lineage>
</organism>
<protein>
    <submittedName>
        <fullName evidence="1">Uncharacterized protein</fullName>
    </submittedName>
</protein>
<sequence>MKKLKQQIKLRDELHRCGVFNRQLTDILLYEFDSMEEAADYLGCSVSSLYRFKKTNHWPVAQARLLLIRHRGFLPTTSPWCGFKIKGENLITPSGREFSALELNIPKNTESNDSYALLMRSKKRFRR</sequence>
<name>A0A1M7YPF7_9VIBR</name>
<dbReference type="STRING" id="1117707.VQ7734_00203"/>
<gene>
    <name evidence="1" type="ORF">VQ7734_00203</name>
</gene>
<evidence type="ECO:0000313" key="1">
    <source>
        <dbReference type="EMBL" id="SHO54489.1"/>
    </source>
</evidence>
<dbReference type="EMBL" id="FRFG01000003">
    <property type="protein sequence ID" value="SHO54489.1"/>
    <property type="molecule type" value="Genomic_DNA"/>
</dbReference>
<dbReference type="AlphaFoldDB" id="A0A1M7YPF7"/>
<reference evidence="2" key="1">
    <citation type="submission" date="2016-12" db="EMBL/GenBank/DDBJ databases">
        <authorList>
            <person name="Rodrigo-Torres L."/>
            <person name="Arahal R.D."/>
            <person name="Lucena T."/>
        </authorList>
    </citation>
    <scope>NUCLEOTIDE SEQUENCE [LARGE SCALE GENOMIC DNA]</scope>
</reference>
<accession>A0A1M7YPF7</accession>
<dbReference type="RefSeq" id="WP_073579393.1">
    <property type="nucleotide sequence ID" value="NZ_AP024898.1"/>
</dbReference>
<evidence type="ECO:0000313" key="2">
    <source>
        <dbReference type="Proteomes" id="UP000184600"/>
    </source>
</evidence>
<keyword evidence="2" id="KW-1185">Reference proteome</keyword>
<dbReference type="OrthoDB" id="6261728at2"/>
<proteinExistence type="predicted"/>